<dbReference type="HOGENOM" id="CLU_068473_0_0_6"/>
<dbReference type="eggNOG" id="COG3668">
    <property type="taxonomic scope" value="Bacteria"/>
</dbReference>
<dbReference type="STRING" id="1045855.DSC_02220"/>
<protein>
    <submittedName>
        <fullName evidence="2">Uncharacterized protein</fullName>
    </submittedName>
</protein>
<name>G7UV18_PSEUP</name>
<proteinExistence type="predicted"/>
<dbReference type="Proteomes" id="UP000005870">
    <property type="component" value="Chromosome"/>
</dbReference>
<evidence type="ECO:0000313" key="3">
    <source>
        <dbReference type="Proteomes" id="UP000005870"/>
    </source>
</evidence>
<dbReference type="OrthoDB" id="9798046at2"/>
<feature type="compositionally biased region" description="Pro residues" evidence="1">
    <location>
        <begin position="73"/>
        <end position="87"/>
    </location>
</feature>
<dbReference type="KEGG" id="psd:DSC_02220"/>
<evidence type="ECO:0000313" key="2">
    <source>
        <dbReference type="EMBL" id="AER55097.1"/>
    </source>
</evidence>
<feature type="region of interest" description="Disordered" evidence="1">
    <location>
        <begin position="64"/>
        <end position="172"/>
    </location>
</feature>
<sequence length="293" mass="31596">MNEASPHLGPQADPRSERLQPWIAALLSALLHVLMLLALLHDPKPTFTTPQGAASGGRMKMEFIGKSTDPASNAPPSPPPTPAPPARVAPSKPLAQRKPATTPLQTSLVPRPADPVPDQKADIPTTTADDSWSMPSQSRRTPQQAQAPANPPPSPGRAATWGRPPGLLERDTAMDDGLADSLATDRGNQRDLGASGPSLEIGGYHAYYEPRAEEKVRAWMAQGMKEFFIPLPGTRYYMVCTLDIVLRHGSGKCRALDPGDPQMQGIGDSREIITMLQVYKQGQLVWKGPGPYR</sequence>
<feature type="compositionally biased region" description="Low complexity" evidence="1">
    <location>
        <begin position="135"/>
        <end position="148"/>
    </location>
</feature>
<keyword evidence="3" id="KW-1185">Reference proteome</keyword>
<gene>
    <name evidence="2" type="ordered locus">DSC_02220</name>
</gene>
<dbReference type="EMBL" id="CP003093">
    <property type="protein sequence ID" value="AER55097.1"/>
    <property type="molecule type" value="Genomic_DNA"/>
</dbReference>
<accession>G7UV18</accession>
<reference evidence="2 3" key="1">
    <citation type="journal article" date="2012" name="J. Bacteriol.">
        <title>Complete Genome Sequence of the BTEX-Degrading Bacterium Pseudoxanthomonas spadix BD-a59.</title>
        <authorList>
            <person name="Lee S.H."/>
            <person name="Jin H.M."/>
            <person name="Lee H.J."/>
            <person name="Kim J.M."/>
            <person name="Jeon C.O."/>
        </authorList>
    </citation>
    <scope>NUCLEOTIDE SEQUENCE [LARGE SCALE GENOMIC DNA]</scope>
    <source>
        <strain evidence="2 3">BD-a59</strain>
    </source>
</reference>
<dbReference type="AlphaFoldDB" id="G7UV18"/>
<organism evidence="2 3">
    <name type="scientific">Pseudoxanthomonas spadix (strain BD-a59)</name>
    <dbReference type="NCBI Taxonomy" id="1045855"/>
    <lineage>
        <taxon>Bacteria</taxon>
        <taxon>Pseudomonadati</taxon>
        <taxon>Pseudomonadota</taxon>
        <taxon>Gammaproteobacteria</taxon>
        <taxon>Lysobacterales</taxon>
        <taxon>Lysobacteraceae</taxon>
        <taxon>Pseudoxanthomonas</taxon>
    </lineage>
</organism>
<evidence type="ECO:0000256" key="1">
    <source>
        <dbReference type="SAM" id="MobiDB-lite"/>
    </source>
</evidence>
<dbReference type="RefSeq" id="WP_014159275.1">
    <property type="nucleotide sequence ID" value="NC_016147.2"/>
</dbReference>
<feature type="compositionally biased region" description="Polar residues" evidence="1">
    <location>
        <begin position="124"/>
        <end position="134"/>
    </location>
</feature>